<comment type="caution">
    <text evidence="2">The sequence shown here is derived from an EMBL/GenBank/DDBJ whole genome shotgun (WGS) entry which is preliminary data.</text>
</comment>
<dbReference type="Pfam" id="PF00581">
    <property type="entry name" value="Rhodanese"/>
    <property type="match status" value="1"/>
</dbReference>
<dbReference type="SMART" id="SM00450">
    <property type="entry name" value="RHOD"/>
    <property type="match status" value="1"/>
</dbReference>
<proteinExistence type="predicted"/>
<dbReference type="OrthoDB" id="9800872at2"/>
<dbReference type="EMBL" id="VFON01000001">
    <property type="protein sequence ID" value="TQL42151.1"/>
    <property type="molecule type" value="Genomic_DNA"/>
</dbReference>
<organism evidence="2 3">
    <name type="scientific">Leucobacter komagatae</name>
    <dbReference type="NCBI Taxonomy" id="55969"/>
    <lineage>
        <taxon>Bacteria</taxon>
        <taxon>Bacillati</taxon>
        <taxon>Actinomycetota</taxon>
        <taxon>Actinomycetes</taxon>
        <taxon>Micrococcales</taxon>
        <taxon>Microbacteriaceae</taxon>
        <taxon>Leucobacter</taxon>
    </lineage>
</organism>
<name>A0A542Y243_9MICO</name>
<protein>
    <submittedName>
        <fullName evidence="2">Rhodanese-like domain-containing protein</fullName>
    </submittedName>
</protein>
<dbReference type="Proteomes" id="UP000319094">
    <property type="component" value="Unassembled WGS sequence"/>
</dbReference>
<gene>
    <name evidence="2" type="ORF">FB468_0132</name>
</gene>
<dbReference type="PANTHER" id="PTHR43031">
    <property type="entry name" value="FAD-DEPENDENT OXIDOREDUCTASE"/>
    <property type="match status" value="1"/>
</dbReference>
<evidence type="ECO:0000313" key="2">
    <source>
        <dbReference type="EMBL" id="TQL42151.1"/>
    </source>
</evidence>
<dbReference type="CDD" id="cd00158">
    <property type="entry name" value="RHOD"/>
    <property type="match status" value="1"/>
</dbReference>
<dbReference type="InterPro" id="IPR050229">
    <property type="entry name" value="GlpE_sulfurtransferase"/>
</dbReference>
<dbReference type="InterPro" id="IPR036873">
    <property type="entry name" value="Rhodanese-like_dom_sf"/>
</dbReference>
<dbReference type="SUPFAM" id="SSF52821">
    <property type="entry name" value="Rhodanese/Cell cycle control phosphatase"/>
    <property type="match status" value="1"/>
</dbReference>
<evidence type="ECO:0000313" key="3">
    <source>
        <dbReference type="Proteomes" id="UP000319094"/>
    </source>
</evidence>
<evidence type="ECO:0000259" key="1">
    <source>
        <dbReference type="PROSITE" id="PS50206"/>
    </source>
</evidence>
<reference evidence="2 3" key="1">
    <citation type="submission" date="2019-06" db="EMBL/GenBank/DDBJ databases">
        <title>Sequencing the genomes of 1000 actinobacteria strains.</title>
        <authorList>
            <person name="Klenk H.-P."/>
        </authorList>
    </citation>
    <scope>NUCLEOTIDE SEQUENCE [LARGE SCALE GENOMIC DNA]</scope>
    <source>
        <strain evidence="2 3">DSM 8803</strain>
    </source>
</reference>
<sequence length="109" mass="11305">MNDERTGTTEPIIIDTRTPAEFAEGHLRGARLIDFNGGEVEAAIPHLDPTATYLLYCRSGNRSGQAAALMAAAGFESATNLGTLAEASEATGLDIITDGLESAPNTTPA</sequence>
<accession>A0A542Y243</accession>
<dbReference type="Gene3D" id="3.40.250.10">
    <property type="entry name" value="Rhodanese-like domain"/>
    <property type="match status" value="1"/>
</dbReference>
<dbReference type="RefSeq" id="WP_141885645.1">
    <property type="nucleotide sequence ID" value="NZ_BAAAUY010000023.1"/>
</dbReference>
<dbReference type="AlphaFoldDB" id="A0A542Y243"/>
<keyword evidence="3" id="KW-1185">Reference proteome</keyword>
<dbReference type="PANTHER" id="PTHR43031:SF7">
    <property type="entry name" value="NITRIC OXIDE REDUCTASE FLRD-NAD(+) REDUCTASE"/>
    <property type="match status" value="1"/>
</dbReference>
<dbReference type="InterPro" id="IPR001763">
    <property type="entry name" value="Rhodanese-like_dom"/>
</dbReference>
<feature type="domain" description="Rhodanese" evidence="1">
    <location>
        <begin position="7"/>
        <end position="81"/>
    </location>
</feature>
<dbReference type="PROSITE" id="PS50206">
    <property type="entry name" value="RHODANESE_3"/>
    <property type="match status" value="1"/>
</dbReference>